<evidence type="ECO:0000256" key="2">
    <source>
        <dbReference type="ARBA" id="ARBA00022679"/>
    </source>
</evidence>
<protein>
    <submittedName>
        <fullName evidence="5">Adenosine kinase</fullName>
    </submittedName>
</protein>
<keyword evidence="6" id="KW-1185">Reference proteome</keyword>
<keyword evidence="2" id="KW-0808">Transferase</keyword>
<dbReference type="Gene3D" id="3.30.1110.10">
    <property type="match status" value="1"/>
</dbReference>
<dbReference type="PROSITE" id="PS00584">
    <property type="entry name" value="PFKB_KINASES_2"/>
    <property type="match status" value="1"/>
</dbReference>
<dbReference type="EMBL" id="JAMFLX010000001">
    <property type="protein sequence ID" value="MCL6268586.1"/>
    <property type="molecule type" value="Genomic_DNA"/>
</dbReference>
<dbReference type="PANTHER" id="PTHR43320">
    <property type="entry name" value="SUGAR KINASE"/>
    <property type="match status" value="1"/>
</dbReference>
<dbReference type="InterPro" id="IPR052700">
    <property type="entry name" value="Carb_kinase_PfkB-like"/>
</dbReference>
<dbReference type="PANTHER" id="PTHR43320:SF3">
    <property type="entry name" value="CARBOHYDRATE KINASE PFKB DOMAIN-CONTAINING PROTEIN"/>
    <property type="match status" value="1"/>
</dbReference>
<comment type="caution">
    <text evidence="5">The sequence shown here is derived from an EMBL/GenBank/DDBJ whole genome shotgun (WGS) entry which is preliminary data.</text>
</comment>
<keyword evidence="3 5" id="KW-0418">Kinase</keyword>
<dbReference type="Proteomes" id="UP001203338">
    <property type="component" value="Unassembled WGS sequence"/>
</dbReference>
<organism evidence="5 6">
    <name type="scientific">Parendozoicomonas callyspongiae</name>
    <dbReference type="NCBI Taxonomy" id="2942213"/>
    <lineage>
        <taxon>Bacteria</taxon>
        <taxon>Pseudomonadati</taxon>
        <taxon>Pseudomonadota</taxon>
        <taxon>Gammaproteobacteria</taxon>
        <taxon>Oceanospirillales</taxon>
        <taxon>Endozoicomonadaceae</taxon>
        <taxon>Parendozoicomonas</taxon>
    </lineage>
</organism>
<dbReference type="SUPFAM" id="SSF53613">
    <property type="entry name" value="Ribokinase-like"/>
    <property type="match status" value="1"/>
</dbReference>
<feature type="domain" description="Carbohydrate kinase PfkB" evidence="4">
    <location>
        <begin position="60"/>
        <end position="320"/>
    </location>
</feature>
<dbReference type="RefSeq" id="WP_249697418.1">
    <property type="nucleotide sequence ID" value="NZ_JAMFLX010000001.1"/>
</dbReference>
<dbReference type="Gene3D" id="3.40.1190.20">
    <property type="match status" value="1"/>
</dbReference>
<reference evidence="5 6" key="1">
    <citation type="submission" date="2022-05" db="EMBL/GenBank/DDBJ databases">
        <authorList>
            <person name="Park J.-S."/>
        </authorList>
    </citation>
    <scope>NUCLEOTIDE SEQUENCE [LARGE SCALE GENOMIC DNA]</scope>
    <source>
        <strain evidence="5 6">2012CJ34-2</strain>
    </source>
</reference>
<proteinExistence type="inferred from homology"/>
<name>A0ABT0PC18_9GAMM</name>
<evidence type="ECO:0000259" key="4">
    <source>
        <dbReference type="Pfam" id="PF00294"/>
    </source>
</evidence>
<evidence type="ECO:0000256" key="1">
    <source>
        <dbReference type="ARBA" id="ARBA00010688"/>
    </source>
</evidence>
<comment type="similarity">
    <text evidence="1">Belongs to the carbohydrate kinase PfkB family.</text>
</comment>
<dbReference type="InterPro" id="IPR011611">
    <property type="entry name" value="PfkB_dom"/>
</dbReference>
<dbReference type="Pfam" id="PF00294">
    <property type="entry name" value="PfkB"/>
    <property type="match status" value="1"/>
</dbReference>
<evidence type="ECO:0000313" key="6">
    <source>
        <dbReference type="Proteomes" id="UP001203338"/>
    </source>
</evidence>
<gene>
    <name evidence="5" type="ORF">M3P05_01285</name>
</gene>
<sequence length="333" mass="36003">MKSYHIYGVGAALVDTEIEVDDTFLATNGVEKGHMTLVDQQRRDELMEALKDHLVHSCRASGGSGANTAIAASYFGSNVFYSSKVANDDFGQFYLKDMKEAGVTTCKLNGNNEGITGKCLVLVTPDAERSMNTFLGISETLSTNEIDEDALKQSEYIYIEGYQVTSETGRAAAIHARELAEKHGVKTALSLSDPGMVKFFREGLEQMIGDKGVDMLFSNRREALCWAETDDLDEAIEAMKKVARAFAITLGPRGAIVFDGEKLLKIEPYPAEPIDTNGAGDSFAGAFLYAITAGYSYQQAGDLASCASANVVSSYGPRLSPKKYTAILEEILG</sequence>
<dbReference type="GO" id="GO:0016301">
    <property type="term" value="F:kinase activity"/>
    <property type="evidence" value="ECO:0007669"/>
    <property type="project" value="UniProtKB-KW"/>
</dbReference>
<dbReference type="CDD" id="cd01168">
    <property type="entry name" value="adenosine_kinase"/>
    <property type="match status" value="1"/>
</dbReference>
<accession>A0ABT0PC18</accession>
<dbReference type="InterPro" id="IPR002173">
    <property type="entry name" value="Carboh/pur_kinase_PfkB_CS"/>
</dbReference>
<dbReference type="InterPro" id="IPR029056">
    <property type="entry name" value="Ribokinase-like"/>
</dbReference>
<evidence type="ECO:0000256" key="3">
    <source>
        <dbReference type="ARBA" id="ARBA00022777"/>
    </source>
</evidence>
<evidence type="ECO:0000313" key="5">
    <source>
        <dbReference type="EMBL" id="MCL6268586.1"/>
    </source>
</evidence>